<keyword evidence="1" id="KW-0805">Transcription regulation</keyword>
<dbReference type="PROSITE" id="PS50949">
    <property type="entry name" value="HTH_GNTR"/>
    <property type="match status" value="1"/>
</dbReference>
<dbReference type="CDD" id="cd07377">
    <property type="entry name" value="WHTH_GntR"/>
    <property type="match status" value="1"/>
</dbReference>
<dbReference type="Pfam" id="PF00392">
    <property type="entry name" value="GntR"/>
    <property type="match status" value="1"/>
</dbReference>
<dbReference type="SMART" id="SM00895">
    <property type="entry name" value="FCD"/>
    <property type="match status" value="1"/>
</dbReference>
<dbReference type="Proteomes" id="UP000301751">
    <property type="component" value="Unassembled WGS sequence"/>
</dbReference>
<dbReference type="InterPro" id="IPR036388">
    <property type="entry name" value="WH-like_DNA-bd_sf"/>
</dbReference>
<keyword evidence="2" id="KW-0238">DNA-binding</keyword>
<dbReference type="InterPro" id="IPR036390">
    <property type="entry name" value="WH_DNA-bd_sf"/>
</dbReference>
<comment type="caution">
    <text evidence="6">The sequence shown here is derived from an EMBL/GenBank/DDBJ whole genome shotgun (WGS) entry which is preliminary data.</text>
</comment>
<dbReference type="Gene3D" id="1.10.10.10">
    <property type="entry name" value="Winged helix-like DNA-binding domain superfamily/Winged helix DNA-binding domain"/>
    <property type="match status" value="1"/>
</dbReference>
<accession>A0A480AQJ9</accession>
<dbReference type="Pfam" id="PF07729">
    <property type="entry name" value="FCD"/>
    <property type="match status" value="1"/>
</dbReference>
<feature type="compositionally biased region" description="Low complexity" evidence="4">
    <location>
        <begin position="261"/>
        <end position="274"/>
    </location>
</feature>
<dbReference type="SUPFAM" id="SSF48008">
    <property type="entry name" value="GntR ligand-binding domain-like"/>
    <property type="match status" value="1"/>
</dbReference>
<dbReference type="Gene3D" id="1.20.120.530">
    <property type="entry name" value="GntR ligand-binding domain-like"/>
    <property type="match status" value="1"/>
</dbReference>
<evidence type="ECO:0000256" key="1">
    <source>
        <dbReference type="ARBA" id="ARBA00023015"/>
    </source>
</evidence>
<keyword evidence="7" id="KW-1185">Reference proteome</keyword>
<gene>
    <name evidence="6" type="ORF">AQPW35_14530</name>
</gene>
<evidence type="ECO:0000256" key="3">
    <source>
        <dbReference type="ARBA" id="ARBA00023163"/>
    </source>
</evidence>
<protein>
    <recommendedName>
        <fullName evidence="5">HTH gntR-type domain-containing protein</fullName>
    </recommendedName>
</protein>
<dbReference type="PANTHER" id="PTHR43537">
    <property type="entry name" value="TRANSCRIPTIONAL REGULATOR, GNTR FAMILY"/>
    <property type="match status" value="1"/>
</dbReference>
<dbReference type="InterPro" id="IPR011711">
    <property type="entry name" value="GntR_C"/>
</dbReference>
<dbReference type="SUPFAM" id="SSF46785">
    <property type="entry name" value="Winged helix' DNA-binding domain"/>
    <property type="match status" value="1"/>
</dbReference>
<feature type="domain" description="HTH gntR-type" evidence="5">
    <location>
        <begin position="48"/>
        <end position="115"/>
    </location>
</feature>
<dbReference type="PRINTS" id="PR00035">
    <property type="entry name" value="HTHGNTR"/>
</dbReference>
<keyword evidence="3" id="KW-0804">Transcription</keyword>
<sequence>MWGMKTLAPVAAVQSTSAARTRVDAKAVPAAAEPPAAASGTIALLQSHSLTSAVQAEIERLILAGDLPPGAKLTEAMLAERLGVSRGPIREAFRILEEAGLVRLEKNRGVFVRSIPLDEAMEIYDLRAMVDESAGRALAERITPDQLKQLRTMVEQMERLVKGGHNTSASDDYHALNLAFHDCIIDFVGNRKLIDLYRRLVKELSLFRRANLADGQQIPVSVQEHRAILKAIAAGDADGAARALRAHVLESKERTLKNHTPPAADMPAAPATAPRKARHA</sequence>
<dbReference type="GO" id="GO:0003700">
    <property type="term" value="F:DNA-binding transcription factor activity"/>
    <property type="evidence" value="ECO:0007669"/>
    <property type="project" value="InterPro"/>
</dbReference>
<proteinExistence type="predicted"/>
<dbReference type="PANTHER" id="PTHR43537:SF24">
    <property type="entry name" value="GLUCONATE OPERON TRANSCRIPTIONAL REPRESSOR"/>
    <property type="match status" value="1"/>
</dbReference>
<evidence type="ECO:0000256" key="4">
    <source>
        <dbReference type="SAM" id="MobiDB-lite"/>
    </source>
</evidence>
<evidence type="ECO:0000313" key="7">
    <source>
        <dbReference type="Proteomes" id="UP000301751"/>
    </source>
</evidence>
<dbReference type="GO" id="GO:0003677">
    <property type="term" value="F:DNA binding"/>
    <property type="evidence" value="ECO:0007669"/>
    <property type="project" value="UniProtKB-KW"/>
</dbReference>
<dbReference type="EMBL" id="BJCL01000003">
    <property type="protein sequence ID" value="GCL62372.1"/>
    <property type="molecule type" value="Genomic_DNA"/>
</dbReference>
<dbReference type="InterPro" id="IPR008920">
    <property type="entry name" value="TF_FadR/GntR_C"/>
</dbReference>
<dbReference type="InterPro" id="IPR017723">
    <property type="entry name" value="Tscrpt_reg_AEP_util-assoc"/>
</dbReference>
<feature type="region of interest" description="Disordered" evidence="4">
    <location>
        <begin position="252"/>
        <end position="280"/>
    </location>
</feature>
<organism evidence="6 7">
    <name type="scientific">Pseudaquabacterium pictum</name>
    <dbReference type="NCBI Taxonomy" id="2315236"/>
    <lineage>
        <taxon>Bacteria</taxon>
        <taxon>Pseudomonadati</taxon>
        <taxon>Pseudomonadota</taxon>
        <taxon>Betaproteobacteria</taxon>
        <taxon>Burkholderiales</taxon>
        <taxon>Sphaerotilaceae</taxon>
        <taxon>Pseudaquabacterium</taxon>
    </lineage>
</organism>
<dbReference type="NCBIfam" id="TIGR03338">
    <property type="entry name" value="phnR_burk"/>
    <property type="match status" value="1"/>
</dbReference>
<evidence type="ECO:0000259" key="5">
    <source>
        <dbReference type="PROSITE" id="PS50949"/>
    </source>
</evidence>
<reference evidence="7" key="1">
    <citation type="submission" date="2019-03" db="EMBL/GenBank/DDBJ databases">
        <title>Aquabacterium pictum sp.nov., the first bacteriochlorophyll a-containing freshwater bacterium in the genus Aquabacterium of the class Betaproteobacteria.</title>
        <authorList>
            <person name="Hirose S."/>
            <person name="Tank M."/>
            <person name="Hara E."/>
            <person name="Tamaki H."/>
            <person name="Takaichi S."/>
            <person name="Haruta S."/>
            <person name="Hanada S."/>
        </authorList>
    </citation>
    <scope>NUCLEOTIDE SEQUENCE [LARGE SCALE GENOMIC DNA]</scope>
    <source>
        <strain evidence="7">W35</strain>
    </source>
</reference>
<name>A0A480AQJ9_9BURK</name>
<evidence type="ECO:0000256" key="2">
    <source>
        <dbReference type="ARBA" id="ARBA00023125"/>
    </source>
</evidence>
<dbReference type="SMART" id="SM00345">
    <property type="entry name" value="HTH_GNTR"/>
    <property type="match status" value="1"/>
</dbReference>
<dbReference type="AlphaFoldDB" id="A0A480AQJ9"/>
<dbReference type="InterPro" id="IPR000524">
    <property type="entry name" value="Tscrpt_reg_HTH_GntR"/>
</dbReference>
<evidence type="ECO:0000313" key="6">
    <source>
        <dbReference type="EMBL" id="GCL62372.1"/>
    </source>
</evidence>